<proteinExistence type="inferred from homology"/>
<dbReference type="RefSeq" id="WP_338445038.1">
    <property type="nucleotide sequence ID" value="NZ_CP144918.1"/>
</dbReference>
<evidence type="ECO:0000313" key="4">
    <source>
        <dbReference type="Proteomes" id="UP001335183"/>
    </source>
</evidence>
<dbReference type="InterPro" id="IPR022789">
    <property type="entry name" value="ParD"/>
</dbReference>
<reference evidence="3 4" key="1">
    <citation type="submission" date="2024-02" db="EMBL/GenBank/DDBJ databases">
        <title>The whole genome sequence of five bacterial samples isolated from Abu Dhabi Sabkha-shore region.</title>
        <authorList>
            <person name="Sudalaimuthuasari N."/>
            <person name="Sarfraz B."/>
            <person name="Tuyisabe J.D."/>
            <person name="Mugisha Ntwali L.D.M."/>
            <person name="Ali A.I.A.A."/>
            <person name="Almansoori S.Z.A."/>
            <person name="Alajami H.S.A."/>
            <person name="Almeqbaali A.A.S."/>
            <person name="Kundu B."/>
            <person name="Saeed E.E."/>
            <person name="Sukumarinath V."/>
            <person name="Mishra A.K."/>
            <person name="Hazzouri K.M."/>
            <person name="Almaskari R."/>
            <person name="Sharma A.K."/>
            <person name="Amiri K.M.A."/>
        </authorList>
    </citation>
    <scope>NUCLEOTIDE SEQUENCE [LARGE SCALE GENOMIC DNA]</scope>
    <source>
        <strain evidence="4">kcgeb_sd</strain>
    </source>
</reference>
<evidence type="ECO:0000256" key="2">
    <source>
        <dbReference type="ARBA" id="ARBA00022649"/>
    </source>
</evidence>
<dbReference type="Gene3D" id="6.10.10.120">
    <property type="entry name" value="Antitoxin ParD1-like"/>
    <property type="match status" value="1"/>
</dbReference>
<accession>A0ABZ2CZN9</accession>
<keyword evidence="4" id="KW-1185">Reference proteome</keyword>
<comment type="similarity">
    <text evidence="1">Belongs to the ParD antitoxin family.</text>
</comment>
<dbReference type="NCBIfam" id="TIGR02606">
    <property type="entry name" value="antidote_CC2985"/>
    <property type="match status" value="1"/>
</dbReference>
<keyword evidence="2" id="KW-1277">Toxin-antitoxin system</keyword>
<dbReference type="InterPro" id="IPR010985">
    <property type="entry name" value="Ribbon_hlx_hlx"/>
</dbReference>
<dbReference type="Pfam" id="PF03693">
    <property type="entry name" value="ParD_antitoxin"/>
    <property type="match status" value="1"/>
</dbReference>
<dbReference type="EMBL" id="CP144918">
    <property type="protein sequence ID" value="WWA46136.1"/>
    <property type="molecule type" value="Genomic_DNA"/>
</dbReference>
<evidence type="ECO:0000313" key="3">
    <source>
        <dbReference type="EMBL" id="WWA46136.1"/>
    </source>
</evidence>
<dbReference type="Proteomes" id="UP001335183">
    <property type="component" value="Chromosome"/>
</dbReference>
<dbReference type="PANTHER" id="PTHR36582">
    <property type="entry name" value="ANTITOXIN PARD"/>
    <property type="match status" value="1"/>
</dbReference>
<dbReference type="SUPFAM" id="SSF47598">
    <property type="entry name" value="Ribbon-helix-helix"/>
    <property type="match status" value="1"/>
</dbReference>
<gene>
    <name evidence="3" type="ORF">V5F89_07490</name>
</gene>
<name>A0ABZ2CZN9_9SPHN</name>
<dbReference type="InterPro" id="IPR038296">
    <property type="entry name" value="ParD_sf"/>
</dbReference>
<sequence>MTTRSAKPVTVTLGPLAAMARGRVESGRYGSLSEVVRAGLRALEREERALDAILKARVEEALADPAPSIPQSEVFAELAARHARRTQG</sequence>
<evidence type="ECO:0000256" key="1">
    <source>
        <dbReference type="ARBA" id="ARBA00008580"/>
    </source>
</evidence>
<organism evidence="3 4">
    <name type="scientific">Pelagerythrobacter marensis</name>
    <dbReference type="NCBI Taxonomy" id="543877"/>
    <lineage>
        <taxon>Bacteria</taxon>
        <taxon>Pseudomonadati</taxon>
        <taxon>Pseudomonadota</taxon>
        <taxon>Alphaproteobacteria</taxon>
        <taxon>Sphingomonadales</taxon>
        <taxon>Erythrobacteraceae</taxon>
        <taxon>Pelagerythrobacter</taxon>
    </lineage>
</organism>
<protein>
    <submittedName>
        <fullName evidence="3">Type II toxin-antitoxin system ParD family antitoxin</fullName>
    </submittedName>
</protein>
<dbReference type="PANTHER" id="PTHR36582:SF2">
    <property type="entry name" value="ANTITOXIN PARD"/>
    <property type="match status" value="1"/>
</dbReference>